<comment type="cofactor">
    <cofactor evidence="1 5">
        <name>pyridoxal 5'-phosphate</name>
        <dbReference type="ChEBI" id="CHEBI:597326"/>
    </cofactor>
</comment>
<evidence type="ECO:0000313" key="6">
    <source>
        <dbReference type="EMBL" id="MBM7588213.1"/>
    </source>
</evidence>
<dbReference type="InterPro" id="IPR018300">
    <property type="entry name" value="Aminotrans_IV_CS"/>
</dbReference>
<dbReference type="NCBIfam" id="NF005800">
    <property type="entry name" value="PRK07650.1"/>
    <property type="match status" value="1"/>
</dbReference>
<evidence type="ECO:0000313" key="7">
    <source>
        <dbReference type="Proteomes" id="UP001646157"/>
    </source>
</evidence>
<keyword evidence="3 5" id="KW-0663">Pyridoxal phosphate</keyword>
<dbReference type="EMBL" id="JAFBDZ010000008">
    <property type="protein sequence ID" value="MBM7588213.1"/>
    <property type="molecule type" value="Genomic_DNA"/>
</dbReference>
<dbReference type="RefSeq" id="WP_205175845.1">
    <property type="nucleotide sequence ID" value="NZ_JAFBDZ010000008.1"/>
</dbReference>
<dbReference type="InterPro" id="IPR050571">
    <property type="entry name" value="Class-IV_PLP-Dep_Aminotrnsfr"/>
</dbReference>
<keyword evidence="7" id="KW-1185">Reference proteome</keyword>
<dbReference type="PANTHER" id="PTHR42743:SF11">
    <property type="entry name" value="AMINODEOXYCHORISMATE LYASE"/>
    <property type="match status" value="1"/>
</dbReference>
<dbReference type="Gene3D" id="3.30.470.10">
    <property type="match status" value="1"/>
</dbReference>
<dbReference type="GO" id="GO:0008696">
    <property type="term" value="F:4-amino-4-deoxychorismate lyase activity"/>
    <property type="evidence" value="ECO:0007669"/>
    <property type="project" value="UniProtKB-EC"/>
</dbReference>
<dbReference type="CDD" id="cd00449">
    <property type="entry name" value="PLPDE_IV"/>
    <property type="match status" value="1"/>
</dbReference>
<dbReference type="Proteomes" id="UP001646157">
    <property type="component" value="Unassembled WGS sequence"/>
</dbReference>
<dbReference type="Pfam" id="PF01063">
    <property type="entry name" value="Aminotran_4"/>
    <property type="match status" value="1"/>
</dbReference>
<comment type="similarity">
    <text evidence="2 4">Belongs to the class-IV pyridoxal-phosphate-dependent aminotransferase family.</text>
</comment>
<gene>
    <name evidence="6" type="ORF">JOC86_004808</name>
</gene>
<protein>
    <submittedName>
        <fullName evidence="6">4-amino-4-deoxychorismate lyase</fullName>
        <ecNumber evidence="6">4.1.3.38</ecNumber>
    </submittedName>
</protein>
<dbReference type="PANTHER" id="PTHR42743">
    <property type="entry name" value="AMINO-ACID AMINOTRANSFERASE"/>
    <property type="match status" value="1"/>
</dbReference>
<comment type="caution">
    <text evidence="6">The sequence shown here is derived from an EMBL/GenBank/DDBJ whole genome shotgun (WGS) entry which is preliminary data.</text>
</comment>
<keyword evidence="6" id="KW-0456">Lyase</keyword>
<name>A0ABS2NK23_9BACI</name>
<organism evidence="6 7">
    <name type="scientific">Rossellomorea pakistanensis</name>
    <dbReference type="NCBI Taxonomy" id="992288"/>
    <lineage>
        <taxon>Bacteria</taxon>
        <taxon>Bacillati</taxon>
        <taxon>Bacillota</taxon>
        <taxon>Bacilli</taxon>
        <taxon>Bacillales</taxon>
        <taxon>Bacillaceae</taxon>
        <taxon>Rossellomorea</taxon>
    </lineage>
</organism>
<accession>A0ABS2NK23</accession>
<dbReference type="InterPro" id="IPR036038">
    <property type="entry name" value="Aminotransferase-like"/>
</dbReference>
<reference evidence="6 7" key="1">
    <citation type="submission" date="2021-01" db="EMBL/GenBank/DDBJ databases">
        <title>Genomic Encyclopedia of Type Strains, Phase IV (KMG-IV): sequencing the most valuable type-strain genomes for metagenomic binning, comparative biology and taxonomic classification.</title>
        <authorList>
            <person name="Goeker M."/>
        </authorList>
    </citation>
    <scope>NUCLEOTIDE SEQUENCE [LARGE SCALE GENOMIC DNA]</scope>
    <source>
        <strain evidence="6 7">DSM 24834</strain>
    </source>
</reference>
<proteinExistence type="inferred from homology"/>
<dbReference type="InterPro" id="IPR043131">
    <property type="entry name" value="BCAT-like_N"/>
</dbReference>
<evidence type="ECO:0000256" key="4">
    <source>
        <dbReference type="RuleBase" id="RU004106"/>
    </source>
</evidence>
<evidence type="ECO:0000256" key="3">
    <source>
        <dbReference type="ARBA" id="ARBA00022898"/>
    </source>
</evidence>
<dbReference type="EC" id="4.1.3.38" evidence="6"/>
<dbReference type="SUPFAM" id="SSF56752">
    <property type="entry name" value="D-aminoacid aminotransferase-like PLP-dependent enzymes"/>
    <property type="match status" value="1"/>
</dbReference>
<evidence type="ECO:0000256" key="2">
    <source>
        <dbReference type="ARBA" id="ARBA00009320"/>
    </source>
</evidence>
<dbReference type="Gene3D" id="3.20.10.10">
    <property type="entry name" value="D-amino Acid Aminotransferase, subunit A, domain 2"/>
    <property type="match status" value="1"/>
</dbReference>
<dbReference type="InterPro" id="IPR001544">
    <property type="entry name" value="Aminotrans_IV"/>
</dbReference>
<evidence type="ECO:0000256" key="5">
    <source>
        <dbReference type="RuleBase" id="RU004516"/>
    </source>
</evidence>
<sequence>MFIALNGEVITKEEAKISPFDHGFLYGLGVFETFRTYSGHPFLLNDHLDRLEESLKTLNIETEVDREEILNVIESLSYRNKLKDSYIRLNVSAGLGEIGLQVAPYFQPNWIVFQKPLPTMSPLAEKNGKILCNRRNTPETQKRLKSHHYLNNIMAKREIGNLKQTEGIFLTADDAIAEGITSNLFWVRDDCLYTPSTETGILNGVTRQYIISLAKYLGIETKIGFFPVEDLFKADEVFFTNSIQEISPVNILEDQLFPGNKGSFVKRLYEIYADHTECLWSRKLIE</sequence>
<dbReference type="InterPro" id="IPR043132">
    <property type="entry name" value="BCAT-like_C"/>
</dbReference>
<evidence type="ECO:0000256" key="1">
    <source>
        <dbReference type="ARBA" id="ARBA00001933"/>
    </source>
</evidence>
<dbReference type="PROSITE" id="PS00770">
    <property type="entry name" value="AA_TRANSFER_CLASS_4"/>
    <property type="match status" value="1"/>
</dbReference>